<keyword evidence="3" id="KW-1185">Reference proteome</keyword>
<protein>
    <submittedName>
        <fullName evidence="2">Uncharacterized protein</fullName>
    </submittedName>
</protein>
<dbReference type="KEGG" id="sgv:B1H19_00985"/>
<accession>A0A1V0TJ44</accession>
<name>A0A1V0TJ44_9ACTN</name>
<dbReference type="EMBL" id="CP020569">
    <property type="protein sequence ID" value="ARF52956.1"/>
    <property type="molecule type" value="Genomic_DNA"/>
</dbReference>
<keyword evidence="1" id="KW-0812">Transmembrane</keyword>
<dbReference type="Proteomes" id="UP000192726">
    <property type="component" value="Chromosome"/>
</dbReference>
<keyword evidence="1" id="KW-0472">Membrane</keyword>
<reference evidence="2 3" key="1">
    <citation type="submission" date="2017-04" db="EMBL/GenBank/DDBJ databases">
        <title>Complete Genome Sequence of Streptomyces gilvosporeus F607, a Capable Producer of Natamycin.</title>
        <authorList>
            <person name="Zong G."/>
            <person name="Zhong C."/>
            <person name="Fu J."/>
            <person name="Qin R."/>
            <person name="Cao G."/>
        </authorList>
    </citation>
    <scope>NUCLEOTIDE SEQUENCE [LARGE SCALE GENOMIC DNA]</scope>
    <source>
        <strain evidence="2 3">F607</strain>
    </source>
</reference>
<evidence type="ECO:0000313" key="2">
    <source>
        <dbReference type="EMBL" id="ARF52956.1"/>
    </source>
</evidence>
<evidence type="ECO:0000256" key="1">
    <source>
        <dbReference type="SAM" id="Phobius"/>
    </source>
</evidence>
<sequence>MFLLLLLGPFMLVGAFIARGPGVTWWERGALAVAGAALSAILVRALIGYRQLTASTRRGTKAQDIGAGR</sequence>
<proteinExistence type="predicted"/>
<organism evidence="2 3">
    <name type="scientific">Streptomyces gilvosporeus</name>
    <dbReference type="NCBI Taxonomy" id="553510"/>
    <lineage>
        <taxon>Bacteria</taxon>
        <taxon>Bacillati</taxon>
        <taxon>Actinomycetota</taxon>
        <taxon>Actinomycetes</taxon>
        <taxon>Kitasatosporales</taxon>
        <taxon>Streptomycetaceae</taxon>
        <taxon>Streptomyces</taxon>
    </lineage>
</organism>
<gene>
    <name evidence="2" type="ORF">B1H19_00985</name>
</gene>
<evidence type="ECO:0000313" key="3">
    <source>
        <dbReference type="Proteomes" id="UP000192726"/>
    </source>
</evidence>
<feature type="transmembrane region" description="Helical" evidence="1">
    <location>
        <begin position="28"/>
        <end position="47"/>
    </location>
</feature>
<dbReference type="AlphaFoldDB" id="A0A1V0TJ44"/>
<keyword evidence="1" id="KW-1133">Transmembrane helix</keyword>